<organism evidence="14 15">
    <name type="scientific">Micromonospora humidisoli</name>
    <dbReference type="NCBI Taxonomy" id="2807622"/>
    <lineage>
        <taxon>Bacteria</taxon>
        <taxon>Bacillati</taxon>
        <taxon>Actinomycetota</taxon>
        <taxon>Actinomycetes</taxon>
        <taxon>Micromonosporales</taxon>
        <taxon>Micromonosporaceae</taxon>
        <taxon>Micromonospora</taxon>
    </lineage>
</organism>
<dbReference type="PANTHER" id="PTHR43221:SF2">
    <property type="entry name" value="PROTEASE HTPX HOMOLOG"/>
    <property type="match status" value="1"/>
</dbReference>
<feature type="region of interest" description="Disordered" evidence="11">
    <location>
        <begin position="559"/>
        <end position="584"/>
    </location>
</feature>
<keyword evidence="3" id="KW-0645">Protease</keyword>
<evidence type="ECO:0000256" key="12">
    <source>
        <dbReference type="SAM" id="Phobius"/>
    </source>
</evidence>
<feature type="transmembrane region" description="Helical" evidence="12">
    <location>
        <begin position="645"/>
        <end position="673"/>
    </location>
</feature>
<dbReference type="Proteomes" id="UP000809587">
    <property type="component" value="Unassembled WGS sequence"/>
</dbReference>
<feature type="transmembrane region" description="Helical" evidence="12">
    <location>
        <begin position="311"/>
        <end position="332"/>
    </location>
</feature>
<keyword evidence="2" id="KW-1003">Cell membrane</keyword>
<evidence type="ECO:0000256" key="8">
    <source>
        <dbReference type="ARBA" id="ARBA00022989"/>
    </source>
</evidence>
<evidence type="ECO:0000256" key="11">
    <source>
        <dbReference type="SAM" id="MobiDB-lite"/>
    </source>
</evidence>
<evidence type="ECO:0000256" key="2">
    <source>
        <dbReference type="ARBA" id="ARBA00022475"/>
    </source>
</evidence>
<evidence type="ECO:0000256" key="6">
    <source>
        <dbReference type="ARBA" id="ARBA00022801"/>
    </source>
</evidence>
<feature type="transmembrane region" description="Helical" evidence="12">
    <location>
        <begin position="457"/>
        <end position="478"/>
    </location>
</feature>
<feature type="transmembrane region" description="Helical" evidence="12">
    <location>
        <begin position="705"/>
        <end position="725"/>
    </location>
</feature>
<evidence type="ECO:0000313" key="15">
    <source>
        <dbReference type="Proteomes" id="UP000809587"/>
    </source>
</evidence>
<evidence type="ECO:0000256" key="1">
    <source>
        <dbReference type="ARBA" id="ARBA00001947"/>
    </source>
</evidence>
<comment type="cofactor">
    <cofactor evidence="1">
        <name>Zn(2+)</name>
        <dbReference type="ChEBI" id="CHEBI:29105"/>
    </cofactor>
</comment>
<keyword evidence="10 12" id="KW-0472">Membrane</keyword>
<dbReference type="InterPro" id="IPR001915">
    <property type="entry name" value="Peptidase_M48"/>
</dbReference>
<dbReference type="Gene3D" id="3.30.2010.10">
    <property type="entry name" value="Metalloproteases ('zincins'), catalytic domain"/>
    <property type="match status" value="1"/>
</dbReference>
<reference evidence="14 15" key="1">
    <citation type="submission" date="2021-02" db="EMBL/GenBank/DDBJ databases">
        <authorList>
            <person name="Lee D.-H."/>
        </authorList>
    </citation>
    <scope>NUCLEOTIDE SEQUENCE [LARGE SCALE GENOMIC DNA]</scope>
    <source>
        <strain evidence="14 15">MMS20-R2-29</strain>
    </source>
</reference>
<feature type="transmembrane region" description="Helical" evidence="12">
    <location>
        <begin position="518"/>
        <end position="536"/>
    </location>
</feature>
<feature type="transmembrane region" description="Helical" evidence="12">
    <location>
        <begin position="228"/>
        <end position="247"/>
    </location>
</feature>
<gene>
    <name evidence="14" type="ORF">JQN84_29615</name>
</gene>
<dbReference type="InterPro" id="IPR050083">
    <property type="entry name" value="HtpX_protease"/>
</dbReference>
<proteinExistence type="predicted"/>
<name>A0ABS2JKW8_9ACTN</name>
<feature type="transmembrane region" description="Helical" evidence="12">
    <location>
        <begin position="412"/>
        <end position="436"/>
    </location>
</feature>
<feature type="compositionally biased region" description="Low complexity" evidence="11">
    <location>
        <begin position="559"/>
        <end position="569"/>
    </location>
</feature>
<sequence length="756" mass="80497">MDPTTLPSDVRARLYLSIVMICSGSLFFTSLLSGGSDASEACTAVADRSVPVIATAADWQEHTRSWQSCMVPVERANGVAMLTGLSFLLLASGIYQAQAGWRAQRRGLRPLPLEHHSNLARTVQRYSREAGLSMSPTLYHDVRPGATAAAFGRSADPVLALGQGMLIDYAGDRRRFDAVLHHELFHIRDRDVSVYYRSLAVFRSLAFTVTVYATVLLVFMAIQLSLVLSAIMAAQLVITLLVGQGMLRDYLRQREFRADMYAVGQAGTEAVAEMLRAGPGNRHVLQRFLGSHPQPAERVAALHHPHDALRLNALAAALTGVAASVLGANTAFLVSKAGLWTSNFYAFIVGGAAAGAVFGGILAVGIWRNVQLDLAAGRRPRRGLPCGFAGAAGLLAGGLLPLQLSFDDGGPLFSLAWQSLATAACVVVFVLWLSFIGRLRLRSAARLADRSRFREGIVAGTATGACLFAALFAHAALLRARRSRLSGLDNGVFRSDGWRPLSDNQLTVAMLTGRPAGWPLYAAVGLALLGLIAMWLRGGRRGYSKQDLQGVPAVSRQAAATPSSATAEPVTERPSSPSAGLDPQTRGQRYTLMLVMLTAVAAVITVAAATPFVPLLIVVATTSLGFAWADFRARQIRRSAVVASYTLVSAALVLTMVPLGMFSTLAISFILLFGTVAGARAGIPVPGNMHTVALLAPALLLHHQLWILLAWLVVGAGIGLGIFKLVRARQDAWERPVNLGLAIAGVLAIAVEFALR</sequence>
<evidence type="ECO:0000259" key="13">
    <source>
        <dbReference type="Pfam" id="PF01435"/>
    </source>
</evidence>
<evidence type="ECO:0000256" key="4">
    <source>
        <dbReference type="ARBA" id="ARBA00022692"/>
    </source>
</evidence>
<feature type="transmembrane region" description="Helical" evidence="12">
    <location>
        <begin position="344"/>
        <end position="367"/>
    </location>
</feature>
<feature type="transmembrane region" description="Helical" evidence="12">
    <location>
        <begin position="78"/>
        <end position="97"/>
    </location>
</feature>
<dbReference type="PANTHER" id="PTHR43221">
    <property type="entry name" value="PROTEASE HTPX"/>
    <property type="match status" value="1"/>
</dbReference>
<keyword evidence="7" id="KW-0862">Zinc</keyword>
<keyword evidence="5" id="KW-0479">Metal-binding</keyword>
<keyword evidence="9 14" id="KW-0482">Metalloprotease</keyword>
<feature type="transmembrane region" description="Helical" evidence="12">
    <location>
        <begin position="737"/>
        <end position="755"/>
    </location>
</feature>
<comment type="caution">
    <text evidence="14">The sequence shown here is derived from an EMBL/GenBank/DDBJ whole genome shotgun (WGS) entry which is preliminary data.</text>
</comment>
<evidence type="ECO:0000256" key="5">
    <source>
        <dbReference type="ARBA" id="ARBA00022723"/>
    </source>
</evidence>
<evidence type="ECO:0000313" key="14">
    <source>
        <dbReference type="EMBL" id="MBM7086695.1"/>
    </source>
</evidence>
<feature type="transmembrane region" description="Helical" evidence="12">
    <location>
        <begin position="200"/>
        <end position="222"/>
    </location>
</feature>
<keyword evidence="6" id="KW-0378">Hydrolase</keyword>
<feature type="transmembrane region" description="Helical" evidence="12">
    <location>
        <begin position="12"/>
        <end position="31"/>
    </location>
</feature>
<evidence type="ECO:0000256" key="3">
    <source>
        <dbReference type="ARBA" id="ARBA00022670"/>
    </source>
</evidence>
<keyword evidence="8 12" id="KW-1133">Transmembrane helix</keyword>
<feature type="transmembrane region" description="Helical" evidence="12">
    <location>
        <begin position="388"/>
        <end position="406"/>
    </location>
</feature>
<feature type="domain" description="Peptidase M48" evidence="13">
    <location>
        <begin position="117"/>
        <end position="304"/>
    </location>
</feature>
<evidence type="ECO:0000256" key="7">
    <source>
        <dbReference type="ARBA" id="ARBA00022833"/>
    </source>
</evidence>
<evidence type="ECO:0000256" key="9">
    <source>
        <dbReference type="ARBA" id="ARBA00023049"/>
    </source>
</evidence>
<dbReference type="Pfam" id="PF01435">
    <property type="entry name" value="Peptidase_M48"/>
    <property type="match status" value="1"/>
</dbReference>
<dbReference type="RefSeq" id="WP_204961880.1">
    <property type="nucleotide sequence ID" value="NZ_JAFEUO010000011.1"/>
</dbReference>
<keyword evidence="4 12" id="KW-0812">Transmembrane</keyword>
<keyword evidence="15" id="KW-1185">Reference proteome</keyword>
<protein>
    <submittedName>
        <fullName evidence="14">M48 family metalloprotease</fullName>
    </submittedName>
</protein>
<accession>A0ABS2JKW8</accession>
<dbReference type="GO" id="GO:0008237">
    <property type="term" value="F:metallopeptidase activity"/>
    <property type="evidence" value="ECO:0007669"/>
    <property type="project" value="UniProtKB-KW"/>
</dbReference>
<evidence type="ECO:0000256" key="10">
    <source>
        <dbReference type="ARBA" id="ARBA00023136"/>
    </source>
</evidence>
<dbReference type="EMBL" id="JAFEUO010000011">
    <property type="protein sequence ID" value="MBM7086695.1"/>
    <property type="molecule type" value="Genomic_DNA"/>
</dbReference>